<dbReference type="InterPro" id="IPR050066">
    <property type="entry name" value="UvrABC_protein_C"/>
</dbReference>
<dbReference type="HOGENOM" id="CLU_014841_3_2_9"/>
<evidence type="ECO:0000256" key="6">
    <source>
        <dbReference type="ARBA" id="ARBA00023236"/>
    </source>
</evidence>
<dbReference type="STRING" id="883081.HMPREF9698_01540"/>
<dbReference type="SMART" id="SM00465">
    <property type="entry name" value="GIYc"/>
    <property type="match status" value="1"/>
</dbReference>
<sequence>MANERVENKLKVLPGKPGCYLMKDKDGHIIYIGKAKNLKNRVRSYFKSSHTGKTARLVSEIADFEYILTGSDKEALLLEVSLIQKHKPQYNILLKYGTTYPYLKITNERDPRLVIDSEIKKDGAKYFGPYPNVGAAMQTQQLLHKIYPLRRCPKNQKRPCLYYHMGQCIGPCDHEVSKEEYKDQIAKIESFLKGNVKDIKTDLKQKMDDAAANLNYEAAAEFRDQISYIETTVEKQAIVSNDFVERDFFNFYMDKGWISIQVFFVRQATLIKREAAMFPCYDPPEEELMSFIVQYYQEKNNLLPKEIFVPPGLDLDLLADILDTKLHVPQRGEKKHLLDLAYKNSKQALQERFNLIEMKQRKTTGAVKDLSQALGLPYLKHIEAFDHSNIQGTNPVSAMVAFKDGKEDKQNYRKYKVKTVEGANEAATTTEVIRRRFTRLLKEGKALPDLVLMDGGKVQVNAAVDVIHHELGQSTPVAGMVKDDKHKTAGLIFGENLDPVPLDPRSQAFYLVQRIQDEVHRFAISFHRNVRSKNSFSSELDQITGVGPKTRTKLLRHFRSMKRLKEASLDDIRELGINRKVAQRIIDFLHEKDKEEVK</sequence>
<comment type="function">
    <text evidence="7">The UvrABC repair system catalyzes the recognition and processing of DNA lesions. UvrC both incises the 5' and 3' sides of the lesion. The N-terminal half is responsible for the 3' incision and the C-terminal half is responsible for the 5' incision.</text>
</comment>
<dbReference type="InterPro" id="IPR010994">
    <property type="entry name" value="RuvA_2-like"/>
</dbReference>
<keyword evidence="5 7" id="KW-0234">DNA repair</keyword>
<dbReference type="InterPro" id="IPR047296">
    <property type="entry name" value="GIY-YIG_UvrC_Cho"/>
</dbReference>
<dbReference type="FunFam" id="3.40.1440.10:FF:000001">
    <property type="entry name" value="UvrABC system protein C"/>
    <property type="match status" value="1"/>
</dbReference>
<accession>K9EPX2</accession>
<keyword evidence="1 7" id="KW-0963">Cytoplasm</keyword>
<evidence type="ECO:0000256" key="5">
    <source>
        <dbReference type="ARBA" id="ARBA00023204"/>
    </source>
</evidence>
<dbReference type="InterPro" id="IPR001162">
    <property type="entry name" value="UvrC_RNase_H_dom"/>
</dbReference>
<dbReference type="PROSITE" id="PS50164">
    <property type="entry name" value="GIY_YIG"/>
    <property type="match status" value="1"/>
</dbReference>
<dbReference type="InterPro" id="IPR036876">
    <property type="entry name" value="UVR_dom_sf"/>
</dbReference>
<organism evidence="11 12">
    <name type="scientific">Alloiococcus otitis ATCC 51267</name>
    <dbReference type="NCBI Taxonomy" id="883081"/>
    <lineage>
        <taxon>Bacteria</taxon>
        <taxon>Bacillati</taxon>
        <taxon>Bacillota</taxon>
        <taxon>Bacilli</taxon>
        <taxon>Lactobacillales</taxon>
        <taxon>Carnobacteriaceae</taxon>
        <taxon>Alloiococcus</taxon>
    </lineage>
</organism>
<evidence type="ECO:0000313" key="12">
    <source>
        <dbReference type="Proteomes" id="UP000009875"/>
    </source>
</evidence>
<dbReference type="NCBIfam" id="TIGR00194">
    <property type="entry name" value="uvrC"/>
    <property type="match status" value="1"/>
</dbReference>
<keyword evidence="12" id="KW-1185">Reference proteome</keyword>
<evidence type="ECO:0000313" key="11">
    <source>
        <dbReference type="EMBL" id="EKU92937.1"/>
    </source>
</evidence>
<dbReference type="InterPro" id="IPR038476">
    <property type="entry name" value="UvrC_RNase_H_dom_sf"/>
</dbReference>
<dbReference type="InterPro" id="IPR000305">
    <property type="entry name" value="GIY-YIG_endonuc"/>
</dbReference>
<dbReference type="Gene3D" id="3.30.420.340">
    <property type="entry name" value="UvrC, RNAse H endonuclease domain"/>
    <property type="match status" value="1"/>
</dbReference>
<dbReference type="GO" id="GO:0009432">
    <property type="term" value="P:SOS response"/>
    <property type="evidence" value="ECO:0007669"/>
    <property type="project" value="UniProtKB-UniRule"/>
</dbReference>
<dbReference type="SUPFAM" id="SSF46600">
    <property type="entry name" value="C-terminal UvrC-binding domain of UvrB"/>
    <property type="match status" value="1"/>
</dbReference>
<dbReference type="GO" id="GO:0005737">
    <property type="term" value="C:cytoplasm"/>
    <property type="evidence" value="ECO:0007669"/>
    <property type="project" value="UniProtKB-SubCell"/>
</dbReference>
<comment type="caution">
    <text evidence="11">The sequence shown here is derived from an EMBL/GenBank/DDBJ whole genome shotgun (WGS) entry which is preliminary data.</text>
</comment>
<dbReference type="Proteomes" id="UP000009875">
    <property type="component" value="Unassembled WGS sequence"/>
</dbReference>
<dbReference type="GO" id="GO:0009380">
    <property type="term" value="C:excinuclease repair complex"/>
    <property type="evidence" value="ECO:0007669"/>
    <property type="project" value="InterPro"/>
</dbReference>
<dbReference type="GO" id="GO:0003677">
    <property type="term" value="F:DNA binding"/>
    <property type="evidence" value="ECO:0007669"/>
    <property type="project" value="UniProtKB-UniRule"/>
</dbReference>
<comment type="subunit">
    <text evidence="7">Interacts with UvrB in an incision complex.</text>
</comment>
<keyword evidence="2 7" id="KW-0227">DNA damage</keyword>
<evidence type="ECO:0000256" key="2">
    <source>
        <dbReference type="ARBA" id="ARBA00022763"/>
    </source>
</evidence>
<dbReference type="PANTHER" id="PTHR30562:SF1">
    <property type="entry name" value="UVRABC SYSTEM PROTEIN C"/>
    <property type="match status" value="1"/>
</dbReference>
<dbReference type="PANTHER" id="PTHR30562">
    <property type="entry name" value="UVRC/OXIDOREDUCTASE"/>
    <property type="match status" value="1"/>
</dbReference>
<dbReference type="EMBL" id="AGXA01000031">
    <property type="protein sequence ID" value="EKU92937.1"/>
    <property type="molecule type" value="Genomic_DNA"/>
</dbReference>
<dbReference type="InterPro" id="IPR004791">
    <property type="entry name" value="UvrC"/>
</dbReference>
<evidence type="ECO:0000259" key="9">
    <source>
        <dbReference type="PROSITE" id="PS50164"/>
    </source>
</evidence>
<proteinExistence type="inferred from homology"/>
<keyword evidence="4 7" id="KW-0267">Excision nuclease</keyword>
<dbReference type="CDD" id="cd10434">
    <property type="entry name" value="GIY-YIG_UvrC_Cho"/>
    <property type="match status" value="1"/>
</dbReference>
<comment type="subcellular location">
    <subcellularLocation>
        <location evidence="7">Cytoplasm</location>
    </subcellularLocation>
</comment>
<evidence type="ECO:0000259" key="8">
    <source>
        <dbReference type="PROSITE" id="PS50151"/>
    </source>
</evidence>
<dbReference type="PROSITE" id="PS50151">
    <property type="entry name" value="UVR"/>
    <property type="match status" value="1"/>
</dbReference>
<dbReference type="Pfam" id="PF22920">
    <property type="entry name" value="UvrC_RNaseH"/>
    <property type="match status" value="1"/>
</dbReference>
<name>K9EPX2_9LACT</name>
<dbReference type="HAMAP" id="MF_00203">
    <property type="entry name" value="UvrC"/>
    <property type="match status" value="1"/>
</dbReference>
<dbReference type="SUPFAM" id="SSF82771">
    <property type="entry name" value="GIY-YIG endonuclease"/>
    <property type="match status" value="1"/>
</dbReference>
<dbReference type="GO" id="GO:0006289">
    <property type="term" value="P:nucleotide-excision repair"/>
    <property type="evidence" value="ECO:0007669"/>
    <property type="project" value="UniProtKB-UniRule"/>
</dbReference>
<evidence type="ECO:0000256" key="7">
    <source>
        <dbReference type="HAMAP-Rule" id="MF_00203"/>
    </source>
</evidence>
<dbReference type="PROSITE" id="PS50165">
    <property type="entry name" value="UVRC"/>
    <property type="match status" value="1"/>
</dbReference>
<dbReference type="Gene3D" id="3.40.1440.10">
    <property type="entry name" value="GIY-YIG endonuclease"/>
    <property type="match status" value="1"/>
</dbReference>
<dbReference type="Pfam" id="PF14520">
    <property type="entry name" value="HHH_5"/>
    <property type="match status" value="1"/>
</dbReference>
<dbReference type="GO" id="GO:0009381">
    <property type="term" value="F:excinuclease ABC activity"/>
    <property type="evidence" value="ECO:0007669"/>
    <property type="project" value="UniProtKB-UniRule"/>
</dbReference>
<keyword evidence="3 7" id="KW-0228">DNA excision</keyword>
<dbReference type="Pfam" id="PF08459">
    <property type="entry name" value="UvrC_RNaseH_dom"/>
    <property type="match status" value="1"/>
</dbReference>
<dbReference type="InterPro" id="IPR035901">
    <property type="entry name" value="GIY-YIG_endonuc_sf"/>
</dbReference>
<dbReference type="Pfam" id="PF01541">
    <property type="entry name" value="GIY-YIG"/>
    <property type="match status" value="1"/>
</dbReference>
<dbReference type="eggNOG" id="COG0322">
    <property type="taxonomic scope" value="Bacteria"/>
</dbReference>
<dbReference type="PATRIC" id="fig|883081.3.peg.1545"/>
<feature type="domain" description="UvrC family homology region profile" evidence="10">
    <location>
        <begin position="248"/>
        <end position="467"/>
    </location>
</feature>
<evidence type="ECO:0000256" key="1">
    <source>
        <dbReference type="ARBA" id="ARBA00022490"/>
    </source>
</evidence>
<protein>
    <recommendedName>
        <fullName evidence="7">UvrABC system protein C</fullName>
        <shortName evidence="7">Protein UvrC</shortName>
    </recommendedName>
    <alternativeName>
        <fullName evidence="7">Excinuclease ABC subunit C</fullName>
    </alternativeName>
</protein>
<gene>
    <name evidence="7" type="primary">uvrC</name>
    <name evidence="11" type="ORF">HMPREF9698_01540</name>
</gene>
<dbReference type="Pfam" id="PF02151">
    <property type="entry name" value="UVR"/>
    <property type="match status" value="1"/>
</dbReference>
<dbReference type="InterPro" id="IPR001943">
    <property type="entry name" value="UVR_dom"/>
</dbReference>
<evidence type="ECO:0000256" key="3">
    <source>
        <dbReference type="ARBA" id="ARBA00022769"/>
    </source>
</evidence>
<dbReference type="Gene3D" id="1.10.150.20">
    <property type="entry name" value="5' to 3' exonuclease, C-terminal subdomain"/>
    <property type="match status" value="1"/>
</dbReference>
<evidence type="ECO:0000259" key="10">
    <source>
        <dbReference type="PROSITE" id="PS50165"/>
    </source>
</evidence>
<feature type="domain" description="UVR" evidence="8">
    <location>
        <begin position="197"/>
        <end position="232"/>
    </location>
</feature>
<dbReference type="FunFam" id="3.30.420.340:FF:000002">
    <property type="entry name" value="UvrABC system protein C"/>
    <property type="match status" value="1"/>
</dbReference>
<comment type="similarity">
    <text evidence="7">Belongs to the UvrC family.</text>
</comment>
<keyword evidence="6 7" id="KW-0742">SOS response</keyword>
<reference evidence="11 12" key="1">
    <citation type="submission" date="2012-09" db="EMBL/GenBank/DDBJ databases">
        <title>The Genome Sequence of Alloiococcus otitis ATCC 51267.</title>
        <authorList>
            <consortium name="The Broad Institute Genome Sequencing Platform"/>
            <person name="Earl A."/>
            <person name="Ward D."/>
            <person name="Feldgarden M."/>
            <person name="Gevers D."/>
            <person name="Huys G."/>
            <person name="Walker B."/>
            <person name="Young S.K."/>
            <person name="Zeng Q."/>
            <person name="Gargeya S."/>
            <person name="Fitzgerald M."/>
            <person name="Haas B."/>
            <person name="Abouelleil A."/>
            <person name="Alvarado L."/>
            <person name="Arachchi H.M."/>
            <person name="Berlin A.M."/>
            <person name="Chapman S.B."/>
            <person name="Goldberg J."/>
            <person name="Griggs A."/>
            <person name="Gujja S."/>
            <person name="Hansen M."/>
            <person name="Howarth C."/>
            <person name="Imamovic A."/>
            <person name="Larimer J."/>
            <person name="McCowen C."/>
            <person name="Montmayeur A."/>
            <person name="Murphy C."/>
            <person name="Neiman D."/>
            <person name="Pearson M."/>
            <person name="Priest M."/>
            <person name="Roberts A."/>
            <person name="Saif S."/>
            <person name="Shea T."/>
            <person name="Sisk P."/>
            <person name="Sykes S."/>
            <person name="Wortman J."/>
            <person name="Nusbaum C."/>
            <person name="Birren B."/>
        </authorList>
    </citation>
    <scope>NUCLEOTIDE SEQUENCE [LARGE SCALE GENOMIC DNA]</scope>
    <source>
        <strain evidence="11 12">ATCC 51267</strain>
    </source>
</reference>
<dbReference type="AlphaFoldDB" id="K9EPX2"/>
<dbReference type="SUPFAM" id="SSF47781">
    <property type="entry name" value="RuvA domain 2-like"/>
    <property type="match status" value="1"/>
</dbReference>
<dbReference type="Gene3D" id="4.10.860.10">
    <property type="entry name" value="UVR domain"/>
    <property type="match status" value="1"/>
</dbReference>
<feature type="domain" description="GIY-YIG" evidence="9">
    <location>
        <begin position="15"/>
        <end position="92"/>
    </location>
</feature>
<evidence type="ECO:0000256" key="4">
    <source>
        <dbReference type="ARBA" id="ARBA00022881"/>
    </source>
</evidence>
<dbReference type="RefSeq" id="WP_003779081.1">
    <property type="nucleotide sequence ID" value="NZ_JH992962.1"/>
</dbReference>
<dbReference type="OrthoDB" id="9804933at2"/>